<evidence type="ECO:0000256" key="1">
    <source>
        <dbReference type="ARBA" id="ARBA00004651"/>
    </source>
</evidence>
<keyword evidence="4 8" id="KW-0812">Transmembrane</keyword>
<keyword evidence="5" id="KW-0571">Peptide transport</keyword>
<evidence type="ECO:0000256" key="9">
    <source>
        <dbReference type="SAM" id="Phobius"/>
    </source>
</evidence>
<dbReference type="STRING" id="1127699.HMPREF9151_01935"/>
<keyword evidence="6 9" id="KW-1133">Transmembrane helix</keyword>
<feature type="transmembrane region" description="Helical" evidence="9">
    <location>
        <begin position="465"/>
        <end position="489"/>
    </location>
</feature>
<dbReference type="InterPro" id="IPR005279">
    <property type="entry name" value="Dipep/tripep_permease"/>
</dbReference>
<dbReference type="PANTHER" id="PTHR23517">
    <property type="entry name" value="RESISTANCE PROTEIN MDTM, PUTATIVE-RELATED-RELATED"/>
    <property type="match status" value="1"/>
</dbReference>
<evidence type="ECO:0000256" key="7">
    <source>
        <dbReference type="ARBA" id="ARBA00023136"/>
    </source>
</evidence>
<feature type="transmembrane region" description="Helical" evidence="9">
    <location>
        <begin position="327"/>
        <end position="345"/>
    </location>
</feature>
<dbReference type="Proteomes" id="UP000010433">
    <property type="component" value="Unassembled WGS sequence"/>
</dbReference>
<feature type="transmembrane region" description="Helical" evidence="9">
    <location>
        <begin position="357"/>
        <end position="374"/>
    </location>
</feature>
<dbReference type="InterPro" id="IPR000109">
    <property type="entry name" value="POT_fam"/>
</dbReference>
<keyword evidence="3" id="KW-1003">Cell membrane</keyword>
<evidence type="ECO:0000256" key="2">
    <source>
        <dbReference type="ARBA" id="ARBA00022448"/>
    </source>
</evidence>
<organism evidence="10 11">
    <name type="scientific">Hoylesella saccharolytica F0055</name>
    <dbReference type="NCBI Taxonomy" id="1127699"/>
    <lineage>
        <taxon>Bacteria</taxon>
        <taxon>Pseudomonadati</taxon>
        <taxon>Bacteroidota</taxon>
        <taxon>Bacteroidia</taxon>
        <taxon>Bacteroidales</taxon>
        <taxon>Prevotellaceae</taxon>
        <taxon>Hoylesella</taxon>
    </lineage>
</organism>
<feature type="transmembrane region" description="Helical" evidence="9">
    <location>
        <begin position="394"/>
        <end position="411"/>
    </location>
</feature>
<comment type="caution">
    <text evidence="10">The sequence shown here is derived from an EMBL/GenBank/DDBJ whole genome shotgun (WGS) entry which is preliminary data.</text>
</comment>
<dbReference type="InterPro" id="IPR018456">
    <property type="entry name" value="PTR2_symporter_CS"/>
</dbReference>
<keyword evidence="7 9" id="KW-0472">Membrane</keyword>
<evidence type="ECO:0000256" key="4">
    <source>
        <dbReference type="ARBA" id="ARBA00022692"/>
    </source>
</evidence>
<comment type="similarity">
    <text evidence="8">Belongs to the major facilitator superfamily. Proton-dependent oligopeptide transporter (POT/PTR) (TC 2.A.17) family.</text>
</comment>
<reference evidence="10 11" key="1">
    <citation type="submission" date="2012-05" db="EMBL/GenBank/DDBJ databases">
        <authorList>
            <person name="Weinstock G."/>
            <person name="Sodergren E."/>
            <person name="Lobos E.A."/>
            <person name="Fulton L."/>
            <person name="Fulton R."/>
            <person name="Courtney L."/>
            <person name="Fronick C."/>
            <person name="O'Laughlin M."/>
            <person name="Godfrey J."/>
            <person name="Wilson R.M."/>
            <person name="Miner T."/>
            <person name="Farmer C."/>
            <person name="Delehaunty K."/>
            <person name="Cordes M."/>
            <person name="Minx P."/>
            <person name="Tomlinson C."/>
            <person name="Chen J."/>
            <person name="Wollam A."/>
            <person name="Pepin K.H."/>
            <person name="Bhonagiri V."/>
            <person name="Zhang X."/>
            <person name="Suruliraj S."/>
            <person name="Warren W."/>
            <person name="Mitreva M."/>
            <person name="Mardis E.R."/>
            <person name="Wilson R.K."/>
        </authorList>
    </citation>
    <scope>NUCLEOTIDE SEQUENCE [LARGE SCALE GENOMIC DNA]</scope>
    <source>
        <strain evidence="10 11">F0055</strain>
    </source>
</reference>
<evidence type="ECO:0000313" key="10">
    <source>
        <dbReference type="EMBL" id="EKX98593.1"/>
    </source>
</evidence>
<feature type="transmembrane region" description="Helical" evidence="9">
    <location>
        <begin position="230"/>
        <end position="249"/>
    </location>
</feature>
<feature type="transmembrane region" description="Helical" evidence="9">
    <location>
        <begin position="102"/>
        <end position="122"/>
    </location>
</feature>
<feature type="transmembrane region" description="Helical" evidence="9">
    <location>
        <begin position="528"/>
        <end position="549"/>
    </location>
</feature>
<gene>
    <name evidence="10" type="ORF">HMPREF9151_01935</name>
</gene>
<feature type="transmembrane region" description="Helical" evidence="9">
    <location>
        <begin position="501"/>
        <end position="522"/>
    </location>
</feature>
<feature type="transmembrane region" description="Helical" evidence="9">
    <location>
        <begin position="142"/>
        <end position="161"/>
    </location>
</feature>
<protein>
    <submittedName>
        <fullName evidence="10">Amino acid/peptide transporter</fullName>
    </submittedName>
</protein>
<keyword evidence="11" id="KW-1185">Reference proteome</keyword>
<dbReference type="CDD" id="cd17346">
    <property type="entry name" value="MFS_DtpA_like"/>
    <property type="match status" value="1"/>
</dbReference>
<comment type="subcellular location">
    <subcellularLocation>
        <location evidence="1">Cell membrane</location>
        <topology evidence="1">Multi-pass membrane protein</topology>
    </subcellularLocation>
    <subcellularLocation>
        <location evidence="8">Membrane</location>
        <topology evidence="8">Multi-pass membrane protein</topology>
    </subcellularLocation>
</comment>
<dbReference type="InterPro" id="IPR036259">
    <property type="entry name" value="MFS_trans_sf"/>
</dbReference>
<accession>L1N508</accession>
<dbReference type="GO" id="GO:0006857">
    <property type="term" value="P:oligopeptide transport"/>
    <property type="evidence" value="ECO:0007669"/>
    <property type="project" value="InterPro"/>
</dbReference>
<dbReference type="Gene3D" id="1.20.1250.20">
    <property type="entry name" value="MFS general substrate transporter like domains"/>
    <property type="match status" value="3"/>
</dbReference>
<dbReference type="SUPFAM" id="SSF103473">
    <property type="entry name" value="MFS general substrate transporter"/>
    <property type="match status" value="1"/>
</dbReference>
<dbReference type="PROSITE" id="PS01023">
    <property type="entry name" value="PTR2_2"/>
    <property type="match status" value="1"/>
</dbReference>
<dbReference type="OrthoDB" id="9772725at2"/>
<evidence type="ECO:0000313" key="11">
    <source>
        <dbReference type="Proteomes" id="UP000010433"/>
    </source>
</evidence>
<dbReference type="EMBL" id="AMEP01000109">
    <property type="protein sequence ID" value="EKX98593.1"/>
    <property type="molecule type" value="Genomic_DNA"/>
</dbReference>
<dbReference type="Pfam" id="PF00854">
    <property type="entry name" value="PTR2"/>
    <property type="match status" value="2"/>
</dbReference>
<evidence type="ECO:0000256" key="8">
    <source>
        <dbReference type="RuleBase" id="RU003755"/>
    </source>
</evidence>
<dbReference type="PATRIC" id="fig|1127699.3.peg.1775"/>
<dbReference type="GO" id="GO:0005886">
    <property type="term" value="C:plasma membrane"/>
    <property type="evidence" value="ECO:0007669"/>
    <property type="project" value="UniProtKB-SubCell"/>
</dbReference>
<evidence type="ECO:0000256" key="6">
    <source>
        <dbReference type="ARBA" id="ARBA00022989"/>
    </source>
</evidence>
<dbReference type="AlphaFoldDB" id="L1N508"/>
<feature type="transmembrane region" description="Helical" evidence="9">
    <location>
        <begin position="79"/>
        <end position="96"/>
    </location>
</feature>
<keyword evidence="5" id="KW-0653">Protein transport</keyword>
<keyword evidence="2 8" id="KW-0813">Transport</keyword>
<evidence type="ECO:0000256" key="5">
    <source>
        <dbReference type="ARBA" id="ARBA00022856"/>
    </source>
</evidence>
<feature type="transmembrane region" description="Helical" evidence="9">
    <location>
        <begin position="46"/>
        <end position="67"/>
    </location>
</feature>
<name>L1N508_9BACT</name>
<evidence type="ECO:0000256" key="3">
    <source>
        <dbReference type="ARBA" id="ARBA00022475"/>
    </source>
</evidence>
<dbReference type="RefSeq" id="WP_009163242.1">
    <property type="nucleotide sequence ID" value="NZ_KB291008.1"/>
</dbReference>
<dbReference type="HOGENOM" id="CLU_004790_0_2_10"/>
<dbReference type="PANTHER" id="PTHR23517:SF15">
    <property type="entry name" value="PROTON-DEPENDENT OLIGOPEPTIDE FAMILY TRANSPORT PROTEIN"/>
    <property type="match status" value="1"/>
</dbReference>
<dbReference type="GO" id="GO:1904680">
    <property type="term" value="F:peptide transmembrane transporter activity"/>
    <property type="evidence" value="ECO:0007669"/>
    <property type="project" value="InterPro"/>
</dbReference>
<feature type="transmembrane region" description="Helical" evidence="9">
    <location>
        <begin position="423"/>
        <end position="445"/>
    </location>
</feature>
<feature type="transmembrane region" description="Helical" evidence="9">
    <location>
        <begin position="285"/>
        <end position="302"/>
    </location>
</feature>
<dbReference type="InterPro" id="IPR050171">
    <property type="entry name" value="MFS_Transporters"/>
</dbReference>
<sequence length="556" mass="60701">MFEGQPKGLYALALANTGERFGYYTMLAIFTLFLQAKFGYTAAETSTIFGSFLGFVYFMPLIGGILADKFGYGKMVTGGIVIMFIGYVLLAVPTGADFAGKAMMFGSLALIACGTGLFKGNLQVLVGNLYDNPSLRDKRDTAFSLFYMAINIGALFAPTAATKITNYVLSGANFTYEPQIPSLAHQFLNGTIKPDGSLLLEQLKAAQHFTGDMATFCTTYIEQLSKAYNYGFGVACISLVVSMLIYLGFRSTFKHADMNNKQKAMQSNGQPQEDELSPAETKQRIIALLLVFAVVIFFWMAFHQNGLTMTFFARDYTAKSVSGLDRLGFDILNLVLAIVAVYSAFSISQSKATKPKAISCLLLVASVIGIVFNYSTMDPEVKILPQIFQQFNPFFVVALTPVSLAVFGYLARKQKEPSAPRKIGFGMLIAACGFMILAVASVGLPTPSAVETKGIAENLLVSPNWLISTYLILTFAELLLSPMGISFVSKVAPPKYKGMMMGGWFVATAIGNYLVAIIGYLWGDMELWMVWSVLIVCCLLSALFIFSIMKRLEKVS</sequence>
<proteinExistence type="inferred from homology"/>
<feature type="transmembrane region" description="Helical" evidence="9">
    <location>
        <begin position="21"/>
        <end position="40"/>
    </location>
</feature>